<dbReference type="RefSeq" id="WP_172472776.1">
    <property type="nucleotide sequence ID" value="NZ_BLMI01000187.1"/>
</dbReference>
<reference evidence="2 3" key="1">
    <citation type="journal article" date="2020" name="Microbiome">
        <title>Single-cell genomics of uncultured bacteria reveals dietary fiber responders in the mouse gut microbiota.</title>
        <authorList>
            <person name="Chijiiwa R."/>
            <person name="Hosokawa M."/>
            <person name="Kogawa M."/>
            <person name="Nishikawa Y."/>
            <person name="Ide K."/>
            <person name="Sakanashi C."/>
            <person name="Takahashi K."/>
            <person name="Takeyama H."/>
        </authorList>
    </citation>
    <scope>NUCLEOTIDE SEQUENCE [LARGE SCALE GENOMIC DNA]</scope>
    <source>
        <strain evidence="2">IMSAGC_017</strain>
    </source>
</reference>
<dbReference type="EMBL" id="BLMI01000187">
    <property type="protein sequence ID" value="GFI41511.1"/>
    <property type="molecule type" value="Genomic_DNA"/>
</dbReference>
<sequence length="148" mass="16964">MRYVDSPLLNLDEVICYLENHEKDFPIPLTKKVNIREYVLKINKLGKSLICYDENKIAGLIFYYVNNLKDKRGFISLVIVGNNYRNQGIAKSMLKLVFNDMKENGMEWCDIPTHSSNNKAISLYSSLGGVRDDNNMAENGNIILVKKL</sequence>
<proteinExistence type="predicted"/>
<organism evidence="2 3">
    <name type="scientific">Thomasclavelia cocleata</name>
    <dbReference type="NCBI Taxonomy" id="69824"/>
    <lineage>
        <taxon>Bacteria</taxon>
        <taxon>Bacillati</taxon>
        <taxon>Bacillota</taxon>
        <taxon>Erysipelotrichia</taxon>
        <taxon>Erysipelotrichales</taxon>
        <taxon>Coprobacillaceae</taxon>
        <taxon>Thomasclavelia</taxon>
    </lineage>
</organism>
<evidence type="ECO:0000259" key="1">
    <source>
        <dbReference type="PROSITE" id="PS51186"/>
    </source>
</evidence>
<gene>
    <name evidence="2" type="ORF">IMSAGC017_01555</name>
</gene>
<evidence type="ECO:0000313" key="3">
    <source>
        <dbReference type="Proteomes" id="UP000490821"/>
    </source>
</evidence>
<dbReference type="PROSITE" id="PS51186">
    <property type="entry name" value="GNAT"/>
    <property type="match status" value="1"/>
</dbReference>
<dbReference type="InterPro" id="IPR000182">
    <property type="entry name" value="GNAT_dom"/>
</dbReference>
<dbReference type="Pfam" id="PF00583">
    <property type="entry name" value="Acetyltransf_1"/>
    <property type="match status" value="1"/>
</dbReference>
<name>A0A829ZAP0_9FIRM</name>
<dbReference type="SUPFAM" id="SSF55729">
    <property type="entry name" value="Acyl-CoA N-acyltransferases (Nat)"/>
    <property type="match status" value="1"/>
</dbReference>
<dbReference type="CDD" id="cd04301">
    <property type="entry name" value="NAT_SF"/>
    <property type="match status" value="1"/>
</dbReference>
<accession>A0A829ZAP0</accession>
<comment type="caution">
    <text evidence="2">The sequence shown here is derived from an EMBL/GenBank/DDBJ whole genome shotgun (WGS) entry which is preliminary data.</text>
</comment>
<dbReference type="AlphaFoldDB" id="A0A829ZAP0"/>
<protein>
    <recommendedName>
        <fullName evidence="1">N-acetyltransferase domain-containing protein</fullName>
    </recommendedName>
</protein>
<dbReference type="Proteomes" id="UP000490821">
    <property type="component" value="Unassembled WGS sequence"/>
</dbReference>
<dbReference type="Gene3D" id="3.40.630.30">
    <property type="match status" value="1"/>
</dbReference>
<feature type="domain" description="N-acetyltransferase" evidence="1">
    <location>
        <begin position="4"/>
        <end position="148"/>
    </location>
</feature>
<dbReference type="GO" id="GO:0016747">
    <property type="term" value="F:acyltransferase activity, transferring groups other than amino-acyl groups"/>
    <property type="evidence" value="ECO:0007669"/>
    <property type="project" value="InterPro"/>
</dbReference>
<dbReference type="InterPro" id="IPR016181">
    <property type="entry name" value="Acyl_CoA_acyltransferase"/>
</dbReference>
<evidence type="ECO:0000313" key="2">
    <source>
        <dbReference type="EMBL" id="GFI41511.1"/>
    </source>
</evidence>